<dbReference type="Proteomes" id="UP000683429">
    <property type="component" value="Chromosome"/>
</dbReference>
<evidence type="ECO:0000313" key="1">
    <source>
        <dbReference type="EMBL" id="QWU16208.1"/>
    </source>
</evidence>
<organism evidence="2 3">
    <name type="scientific">Paenibacillus sophorae</name>
    <dbReference type="NCBI Taxonomy" id="1333845"/>
    <lineage>
        <taxon>Bacteria</taxon>
        <taxon>Bacillati</taxon>
        <taxon>Bacillota</taxon>
        <taxon>Bacilli</taxon>
        <taxon>Bacillales</taxon>
        <taxon>Paenibacillaceae</taxon>
        <taxon>Paenibacillus</taxon>
    </lineage>
</organism>
<gene>
    <name evidence="1" type="ORF">KP014_02750</name>
    <name evidence="2" type="ORF">SAMN04487895_11449</name>
</gene>
<evidence type="ECO:0000313" key="2">
    <source>
        <dbReference type="EMBL" id="SEO90337.1"/>
    </source>
</evidence>
<evidence type="ECO:0000313" key="4">
    <source>
        <dbReference type="Proteomes" id="UP000683429"/>
    </source>
</evidence>
<proteinExistence type="predicted"/>
<dbReference type="EMBL" id="CP076607">
    <property type="protein sequence ID" value="QWU16208.1"/>
    <property type="molecule type" value="Genomic_DNA"/>
</dbReference>
<reference evidence="2 3" key="1">
    <citation type="submission" date="2016-10" db="EMBL/GenBank/DDBJ databases">
        <authorList>
            <person name="de Groot N.N."/>
        </authorList>
    </citation>
    <scope>NUCLEOTIDE SEQUENCE [LARGE SCALE GENOMIC DNA]</scope>
    <source>
        <strain evidence="2 3">CGMCC 1.10238</strain>
    </source>
</reference>
<dbReference type="STRING" id="1333845.SAMN04487895_11449"/>
<evidence type="ECO:0000313" key="3">
    <source>
        <dbReference type="Proteomes" id="UP000198809"/>
    </source>
</evidence>
<dbReference type="RefSeq" id="WP_036601507.1">
    <property type="nucleotide sequence ID" value="NZ_CP076607.1"/>
</dbReference>
<dbReference type="AlphaFoldDB" id="A0A1H8THG2"/>
<sequence length="93" mass="10831">MNTINRLDVFIDRVSSIVLDFLSNEAGEANDEWGIVPAVFTQCWSVDEDSINEQDRVFAEFLESLTPAEYHSYFAEQEETRRVYWELEMAMVA</sequence>
<accession>A0A1H8THG2</accession>
<name>A0A1H8THG2_9BACL</name>
<reference evidence="1 4" key="2">
    <citation type="submission" date="2021-06" db="EMBL/GenBank/DDBJ databases">
        <title>Whole genome sequence of Paenibacillus sophorae DSM23020 for comparative genomics.</title>
        <authorList>
            <person name="Kim M.-J."/>
            <person name="Lee G."/>
            <person name="Shin J.-H."/>
        </authorList>
    </citation>
    <scope>NUCLEOTIDE SEQUENCE [LARGE SCALE GENOMIC DNA]</scope>
    <source>
        <strain evidence="1 4">DSM 23020</strain>
    </source>
</reference>
<keyword evidence="4" id="KW-1185">Reference proteome</keyword>
<dbReference type="EMBL" id="FODH01000014">
    <property type="protein sequence ID" value="SEO90337.1"/>
    <property type="molecule type" value="Genomic_DNA"/>
</dbReference>
<protein>
    <submittedName>
        <fullName evidence="2">Uncharacterized protein</fullName>
    </submittedName>
</protein>
<dbReference type="Proteomes" id="UP000198809">
    <property type="component" value="Unassembled WGS sequence"/>
</dbReference>